<dbReference type="InterPro" id="IPR025668">
    <property type="entry name" value="Tnp_DDE_dom"/>
</dbReference>
<evidence type="ECO:0000313" key="3">
    <source>
        <dbReference type="Proteomes" id="UP000001351"/>
    </source>
</evidence>
<proteinExistence type="predicted"/>
<dbReference type="Pfam" id="PF13751">
    <property type="entry name" value="DDE_Tnp_1_6"/>
    <property type="match status" value="1"/>
</dbReference>
<dbReference type="eggNOG" id="COG3039">
    <property type="taxonomic scope" value="Bacteria"/>
</dbReference>
<keyword evidence="3" id="KW-1185">Reference proteome</keyword>
<evidence type="ECO:0000259" key="1">
    <source>
        <dbReference type="Pfam" id="PF13751"/>
    </source>
</evidence>
<dbReference type="AlphaFoldDB" id="E3FEG9"/>
<dbReference type="EMBL" id="CP002271">
    <property type="protein sequence ID" value="ADO75125.1"/>
    <property type="molecule type" value="Genomic_DNA"/>
</dbReference>
<dbReference type="OrthoDB" id="5492971at2"/>
<dbReference type="Proteomes" id="UP000001351">
    <property type="component" value="Chromosome"/>
</dbReference>
<dbReference type="RefSeq" id="WP_013377790.1">
    <property type="nucleotide sequence ID" value="NC_014623.1"/>
</dbReference>
<organism evidence="2 3">
    <name type="scientific">Stigmatella aurantiaca (strain DW4/3-1)</name>
    <dbReference type="NCBI Taxonomy" id="378806"/>
    <lineage>
        <taxon>Bacteria</taxon>
        <taxon>Pseudomonadati</taxon>
        <taxon>Myxococcota</taxon>
        <taxon>Myxococcia</taxon>
        <taxon>Myxococcales</taxon>
        <taxon>Cystobacterineae</taxon>
        <taxon>Archangiaceae</taxon>
        <taxon>Stigmatella</taxon>
    </lineage>
</organism>
<dbReference type="PANTHER" id="PTHR35604">
    <property type="entry name" value="TRANSPOSASE INSH FOR INSERTION SEQUENCE ELEMENT IS5A-RELATED"/>
    <property type="match status" value="1"/>
</dbReference>
<protein>
    <submittedName>
        <fullName evidence="2">Transposase, IS4-like protein</fullName>
    </submittedName>
</protein>
<dbReference type="STRING" id="378806.STAUR_7369"/>
<reference evidence="2 3" key="1">
    <citation type="journal article" date="2011" name="Mol. Biol. Evol.">
        <title>Comparative genomic analysis of fruiting body formation in Myxococcales.</title>
        <authorList>
            <person name="Huntley S."/>
            <person name="Hamann N."/>
            <person name="Wegener-Feldbrugge S."/>
            <person name="Treuner-Lange A."/>
            <person name="Kube M."/>
            <person name="Reinhardt R."/>
            <person name="Klages S."/>
            <person name="Muller R."/>
            <person name="Ronning C.M."/>
            <person name="Nierman W.C."/>
            <person name="Sogaard-Andersen L."/>
        </authorList>
    </citation>
    <scope>NUCLEOTIDE SEQUENCE [LARGE SCALE GENOMIC DNA]</scope>
    <source>
        <strain evidence="2 3">DW4/3-1</strain>
    </source>
</reference>
<evidence type="ECO:0000313" key="2">
    <source>
        <dbReference type="EMBL" id="ADO75125.1"/>
    </source>
</evidence>
<feature type="domain" description="Transposase DDE" evidence="1">
    <location>
        <begin position="423"/>
        <end position="521"/>
    </location>
</feature>
<dbReference type="KEGG" id="sur:STAUR_7369"/>
<dbReference type="PANTHER" id="PTHR35604:SF2">
    <property type="entry name" value="TRANSPOSASE INSH FOR INSERTION SEQUENCE ELEMENT IS5A-RELATED"/>
    <property type="match status" value="1"/>
</dbReference>
<name>E3FEG9_STIAD</name>
<dbReference type="NCBIfam" id="NF033551">
    <property type="entry name" value="transpos_IS1182"/>
    <property type="match status" value="1"/>
</dbReference>
<dbReference type="InterPro" id="IPR047629">
    <property type="entry name" value="IS1182_transpos"/>
</dbReference>
<gene>
    <name evidence="2" type="ordered locus">STAUR_7369</name>
</gene>
<accession>E3FEG9</accession>
<sequence>MERWKPEVKCSEREERLLKLAGRSRKLFVFLREHRHELFAEAFQAELEAMYRDSGQGDEPQPPALMCMGVLLQAYLQVSDAEAVRLSATDRCWRLVLGTLAQDDDKPAFSQGGLQQFRQRLIRHDMDRRLLERTVELAKETRAFDWKKLPKQLRVAVDSRPLEGAGRVEDTFNLLGHAGRKIAECMAVALETTVEEVCAQAGAPLLAASSIKAALDVDWNDSEQKAEALNRLCKQLDRLSAWVEKRRPNESEEAPLGRYIEALVQVKAQDLEPVPGGVRIRQGVAEDRRVSIEDAQMRHGRKSKSKRFNGFKQHLSTHLDSERVLACAVTPANRPEEEAAPQLQADMARIGFEPDELLIDRAYLNSTLVEHVVGRAGAIVCKPWKGAHGKPGLFGKRDFKINVRDGTITCPGGQVEAFEPGQVVQFDPEVCGPCPLRAQCTHAATGRGRTVTMGEDEALQKKLRSLQETRTGRAKLRERVGVEHRLAHLSNRQGPRARYLGTRKNTFDLRRLCAVQNLETLARRSAANGGALTCSVL</sequence>
<dbReference type="HOGENOM" id="CLU_028885_2_0_7"/>